<dbReference type="EMBL" id="BK016120">
    <property type="protein sequence ID" value="DAF96751.1"/>
    <property type="molecule type" value="Genomic_DNA"/>
</dbReference>
<accession>A0A8S5UQK4</accession>
<organism evidence="1">
    <name type="scientific">Siphoviridae sp. ctfrT39</name>
    <dbReference type="NCBI Taxonomy" id="2825598"/>
    <lineage>
        <taxon>Viruses</taxon>
        <taxon>Duplodnaviria</taxon>
        <taxon>Heunggongvirae</taxon>
        <taxon>Uroviricota</taxon>
        <taxon>Caudoviricetes</taxon>
    </lineage>
</organism>
<name>A0A8S5UQK4_9CAUD</name>
<reference evidence="1" key="1">
    <citation type="journal article" date="2021" name="Proc. Natl. Acad. Sci. U.S.A.">
        <title>A Catalog of Tens of Thousands of Viruses from Human Metagenomes Reveals Hidden Associations with Chronic Diseases.</title>
        <authorList>
            <person name="Tisza M.J."/>
            <person name="Buck C.B."/>
        </authorList>
    </citation>
    <scope>NUCLEOTIDE SEQUENCE</scope>
    <source>
        <strain evidence="1">CtfrT39</strain>
    </source>
</reference>
<sequence>MLLFLFIIDNDHKILGDGGDGITDAAPDF</sequence>
<protein>
    <submittedName>
        <fullName evidence="1">Uncharacterized protein</fullName>
    </submittedName>
</protein>
<proteinExistence type="predicted"/>
<evidence type="ECO:0000313" key="1">
    <source>
        <dbReference type="EMBL" id="DAF96751.1"/>
    </source>
</evidence>